<dbReference type="Proteomes" id="UP000308730">
    <property type="component" value="Unassembled WGS sequence"/>
</dbReference>
<comment type="caution">
    <text evidence="2">The sequence shown here is derived from an EMBL/GenBank/DDBJ whole genome shotgun (WGS) entry which is preliminary data.</text>
</comment>
<organism evidence="2 3">
    <name type="scientific">Antrodiella citrinella</name>
    <dbReference type="NCBI Taxonomy" id="2447956"/>
    <lineage>
        <taxon>Eukaryota</taxon>
        <taxon>Fungi</taxon>
        <taxon>Dikarya</taxon>
        <taxon>Basidiomycota</taxon>
        <taxon>Agaricomycotina</taxon>
        <taxon>Agaricomycetes</taxon>
        <taxon>Polyporales</taxon>
        <taxon>Steccherinaceae</taxon>
        <taxon>Antrodiella</taxon>
    </lineage>
</organism>
<accession>A0A4S4M4X2</accession>
<evidence type="ECO:0000313" key="2">
    <source>
        <dbReference type="EMBL" id="THH20212.1"/>
    </source>
</evidence>
<proteinExistence type="predicted"/>
<protein>
    <submittedName>
        <fullName evidence="2">Uncharacterized protein</fullName>
    </submittedName>
</protein>
<evidence type="ECO:0000256" key="1">
    <source>
        <dbReference type="SAM" id="MobiDB-lite"/>
    </source>
</evidence>
<gene>
    <name evidence="2" type="ORF">EUX98_g8619</name>
</gene>
<name>A0A4S4M4X2_9APHY</name>
<sequence length="456" mass="51073">MSHATQVEHPLATPDIIRRTLDKLSDDPEALSSCRLVARGWLSYATAHLLRDCTISLLSHDEFADFSACLDDVTFSTPSFPHLVRRLSIGSYDTDPILGSLPVLDAQTLLRLLNLLPALSHLGLFTRSIIPWSGGSRFEVPDQWTPRDMVEVTIKASQANDQLIRPVVSKATAMLRELCRFMSLFGQVDMLHLESQCHWLNGVELKTITHLPSLKHLQAKTLILNTEACLIGLIQKSSATRHNVTHLQCMPIDNATAEVMQSFILRCSKLVSLRFRSYHDDLAPEEIGEPTPRYDLTKSSLKLIHLETPCGSEESEESFAEFYLKPWVDTLGKLSPTIEKIVLDFYVPDSGSDMTQVLRMLVFSPDHPDSTGWSDLDNALAQYDHLTKVEFRVSFIETEENRDVEPWVGVIDFICKSMPILHYAGVLRFVAADHDADDDSEAASSPGTRSLSIDDD</sequence>
<feature type="region of interest" description="Disordered" evidence="1">
    <location>
        <begin position="437"/>
        <end position="456"/>
    </location>
</feature>
<keyword evidence="3" id="KW-1185">Reference proteome</keyword>
<dbReference type="AlphaFoldDB" id="A0A4S4M4X2"/>
<evidence type="ECO:0000313" key="3">
    <source>
        <dbReference type="Proteomes" id="UP000308730"/>
    </source>
</evidence>
<feature type="compositionally biased region" description="Polar residues" evidence="1">
    <location>
        <begin position="446"/>
        <end position="456"/>
    </location>
</feature>
<dbReference type="EMBL" id="SGPM01000501">
    <property type="protein sequence ID" value="THH20212.1"/>
    <property type="molecule type" value="Genomic_DNA"/>
</dbReference>
<reference evidence="2 3" key="1">
    <citation type="submission" date="2019-02" db="EMBL/GenBank/DDBJ databases">
        <title>Genome sequencing of the rare red list fungi Antrodiella citrinella (Flaviporus citrinellus).</title>
        <authorList>
            <person name="Buettner E."/>
            <person name="Kellner H."/>
        </authorList>
    </citation>
    <scope>NUCLEOTIDE SEQUENCE [LARGE SCALE GENOMIC DNA]</scope>
    <source>
        <strain evidence="2 3">DSM 108506</strain>
    </source>
</reference>